<sequence length="67" mass="7475">MKMHGAVPAQNAEDPRPWRLSLNWHMWSEREVSGGYGDGGRCGSQSNTIEKSSCILRAIVLTFPTKK</sequence>
<evidence type="ECO:0000313" key="2">
    <source>
        <dbReference type="Proteomes" id="UP000828941"/>
    </source>
</evidence>
<accession>A0ACB9KRU3</accession>
<dbReference type="Proteomes" id="UP000828941">
    <property type="component" value="Chromosome 13"/>
</dbReference>
<name>A0ACB9KRU3_BAUVA</name>
<dbReference type="EMBL" id="CM039438">
    <property type="protein sequence ID" value="KAI4300079.1"/>
    <property type="molecule type" value="Genomic_DNA"/>
</dbReference>
<keyword evidence="2" id="KW-1185">Reference proteome</keyword>
<proteinExistence type="predicted"/>
<comment type="caution">
    <text evidence="1">The sequence shown here is derived from an EMBL/GenBank/DDBJ whole genome shotgun (WGS) entry which is preliminary data.</text>
</comment>
<reference evidence="1 2" key="1">
    <citation type="journal article" date="2022" name="DNA Res.">
        <title>Chromosomal-level genome assembly of the orchid tree Bauhinia variegata (Leguminosae; Cercidoideae) supports the allotetraploid origin hypothesis of Bauhinia.</title>
        <authorList>
            <person name="Zhong Y."/>
            <person name="Chen Y."/>
            <person name="Zheng D."/>
            <person name="Pang J."/>
            <person name="Liu Y."/>
            <person name="Luo S."/>
            <person name="Meng S."/>
            <person name="Qian L."/>
            <person name="Wei D."/>
            <person name="Dai S."/>
            <person name="Zhou R."/>
        </authorList>
    </citation>
    <scope>NUCLEOTIDE SEQUENCE [LARGE SCALE GENOMIC DNA]</scope>
    <source>
        <strain evidence="1">BV-YZ2020</strain>
    </source>
</reference>
<evidence type="ECO:0000313" key="1">
    <source>
        <dbReference type="EMBL" id="KAI4300079.1"/>
    </source>
</evidence>
<protein>
    <submittedName>
        <fullName evidence="1">Uncharacterized protein</fullName>
    </submittedName>
</protein>
<gene>
    <name evidence="1" type="ORF">L6164_033496</name>
</gene>
<organism evidence="1 2">
    <name type="scientific">Bauhinia variegata</name>
    <name type="common">Purple orchid tree</name>
    <name type="synonym">Phanera variegata</name>
    <dbReference type="NCBI Taxonomy" id="167791"/>
    <lineage>
        <taxon>Eukaryota</taxon>
        <taxon>Viridiplantae</taxon>
        <taxon>Streptophyta</taxon>
        <taxon>Embryophyta</taxon>
        <taxon>Tracheophyta</taxon>
        <taxon>Spermatophyta</taxon>
        <taxon>Magnoliopsida</taxon>
        <taxon>eudicotyledons</taxon>
        <taxon>Gunneridae</taxon>
        <taxon>Pentapetalae</taxon>
        <taxon>rosids</taxon>
        <taxon>fabids</taxon>
        <taxon>Fabales</taxon>
        <taxon>Fabaceae</taxon>
        <taxon>Cercidoideae</taxon>
        <taxon>Cercideae</taxon>
        <taxon>Bauhiniinae</taxon>
        <taxon>Bauhinia</taxon>
    </lineage>
</organism>